<feature type="signal peptide" evidence="1">
    <location>
        <begin position="1"/>
        <end position="19"/>
    </location>
</feature>
<proteinExistence type="predicted"/>
<dbReference type="GO" id="GO:0016491">
    <property type="term" value="F:oxidoreductase activity"/>
    <property type="evidence" value="ECO:0007669"/>
    <property type="project" value="InterPro"/>
</dbReference>
<name>A0A0C5VK31_9GAMM</name>
<dbReference type="STRING" id="1445510.YC6258_01675"/>
<dbReference type="InterPro" id="IPR036249">
    <property type="entry name" value="Thioredoxin-like_sf"/>
</dbReference>
<dbReference type="InterPro" id="IPR013766">
    <property type="entry name" value="Thioredoxin_domain"/>
</dbReference>
<dbReference type="AlphaFoldDB" id="A0A0C5VK31"/>
<dbReference type="Pfam" id="PF08534">
    <property type="entry name" value="Redoxin"/>
    <property type="match status" value="1"/>
</dbReference>
<dbReference type="SUPFAM" id="SSF52833">
    <property type="entry name" value="Thioredoxin-like"/>
    <property type="match status" value="1"/>
</dbReference>
<evidence type="ECO:0000256" key="1">
    <source>
        <dbReference type="SAM" id="SignalP"/>
    </source>
</evidence>
<keyword evidence="3" id="KW-0413">Isomerase</keyword>
<dbReference type="EMBL" id="CP007142">
    <property type="protein sequence ID" value="AJQ93723.1"/>
    <property type="molecule type" value="Genomic_DNA"/>
</dbReference>
<sequence>MKRIFISIGILLMSLSAQAAQLDLTSYKGQVVYVDFWASWCGPCRASFPWMQLMHQKYQQKGLTIIAVNVDQEADLAAEFLSKYHPEFNIAYDPDGQLAQEYGVSAMPTSFLIDRNGNIKVTHKGFHKNKVDDYEREIQQLLSE</sequence>
<dbReference type="InterPro" id="IPR050553">
    <property type="entry name" value="Thioredoxin_ResA/DsbE_sf"/>
</dbReference>
<dbReference type="HOGENOM" id="CLU_042529_11_2_6"/>
<dbReference type="PROSITE" id="PS51352">
    <property type="entry name" value="THIOREDOXIN_2"/>
    <property type="match status" value="1"/>
</dbReference>
<dbReference type="KEGG" id="gsn:YC6258_01675"/>
<accession>A0A0C5VK31</accession>
<organism evidence="3 4">
    <name type="scientific">Gynuella sunshinyii YC6258</name>
    <dbReference type="NCBI Taxonomy" id="1445510"/>
    <lineage>
        <taxon>Bacteria</taxon>
        <taxon>Pseudomonadati</taxon>
        <taxon>Pseudomonadota</taxon>
        <taxon>Gammaproteobacteria</taxon>
        <taxon>Oceanospirillales</taxon>
        <taxon>Saccharospirillaceae</taxon>
        <taxon>Gynuella</taxon>
    </lineage>
</organism>
<gene>
    <name evidence="3" type="ORF">YC6258_01675</name>
</gene>
<keyword evidence="4" id="KW-1185">Reference proteome</keyword>
<protein>
    <submittedName>
        <fullName evidence="3">Thiol-disulfide isomerase and thioredoxins</fullName>
    </submittedName>
</protein>
<dbReference type="PATRIC" id="fig|1445510.3.peg.1641"/>
<feature type="domain" description="Thioredoxin" evidence="2">
    <location>
        <begin position="13"/>
        <end position="143"/>
    </location>
</feature>
<dbReference type="RefSeq" id="WP_044616427.1">
    <property type="nucleotide sequence ID" value="NZ_CP007142.1"/>
</dbReference>
<dbReference type="Gene3D" id="3.40.30.10">
    <property type="entry name" value="Glutaredoxin"/>
    <property type="match status" value="1"/>
</dbReference>
<evidence type="ECO:0000313" key="4">
    <source>
        <dbReference type="Proteomes" id="UP000032266"/>
    </source>
</evidence>
<evidence type="ECO:0000259" key="2">
    <source>
        <dbReference type="PROSITE" id="PS51352"/>
    </source>
</evidence>
<dbReference type="PANTHER" id="PTHR42852">
    <property type="entry name" value="THIOL:DISULFIDE INTERCHANGE PROTEIN DSBE"/>
    <property type="match status" value="1"/>
</dbReference>
<keyword evidence="1" id="KW-0732">Signal</keyword>
<dbReference type="CDD" id="cd02966">
    <property type="entry name" value="TlpA_like_family"/>
    <property type="match status" value="1"/>
</dbReference>
<reference evidence="3 4" key="1">
    <citation type="submission" date="2014-01" db="EMBL/GenBank/DDBJ databases">
        <title>Full genme sequencing of cellulolytic bacterium Gynuella sunshinyii YC6258T gen. nov., sp. nov.</title>
        <authorList>
            <person name="Khan H."/>
            <person name="Chung E.J."/>
            <person name="Chung Y.R."/>
        </authorList>
    </citation>
    <scope>NUCLEOTIDE SEQUENCE [LARGE SCALE GENOMIC DNA]</scope>
    <source>
        <strain evidence="3 4">YC6258</strain>
    </source>
</reference>
<feature type="chain" id="PRO_5002194626" evidence="1">
    <location>
        <begin position="20"/>
        <end position="144"/>
    </location>
</feature>
<dbReference type="Proteomes" id="UP000032266">
    <property type="component" value="Chromosome"/>
</dbReference>
<dbReference type="PANTHER" id="PTHR42852:SF18">
    <property type="entry name" value="CHROMOSOME UNDETERMINED SCAFFOLD_47, WHOLE GENOME SHOTGUN SEQUENCE"/>
    <property type="match status" value="1"/>
</dbReference>
<dbReference type="InterPro" id="IPR013740">
    <property type="entry name" value="Redoxin"/>
</dbReference>
<evidence type="ECO:0000313" key="3">
    <source>
        <dbReference type="EMBL" id="AJQ93723.1"/>
    </source>
</evidence>
<dbReference type="GO" id="GO:0016853">
    <property type="term" value="F:isomerase activity"/>
    <property type="evidence" value="ECO:0007669"/>
    <property type="project" value="UniProtKB-KW"/>
</dbReference>